<proteinExistence type="predicted"/>
<protein>
    <recommendedName>
        <fullName evidence="5">Glycoprotein</fullName>
    </recommendedName>
</protein>
<evidence type="ECO:0000313" key="4">
    <source>
        <dbReference type="Proteomes" id="UP001156441"/>
    </source>
</evidence>
<comment type="caution">
    <text evidence="3">The sequence shown here is derived from an EMBL/GenBank/DDBJ whole genome shotgun (WGS) entry which is preliminary data.</text>
</comment>
<gene>
    <name evidence="3" type="ORF">JT362_25630</name>
</gene>
<evidence type="ECO:0008006" key="5">
    <source>
        <dbReference type="Google" id="ProtNLM"/>
    </source>
</evidence>
<evidence type="ECO:0000313" key="3">
    <source>
        <dbReference type="EMBL" id="MCT2586510.1"/>
    </source>
</evidence>
<dbReference type="Pfam" id="PF19516">
    <property type="entry name" value="DUF6049"/>
    <property type="match status" value="2"/>
</dbReference>
<evidence type="ECO:0000256" key="1">
    <source>
        <dbReference type="SAM" id="Phobius"/>
    </source>
</evidence>
<dbReference type="RefSeq" id="WP_260194337.1">
    <property type="nucleotide sequence ID" value="NZ_JAFFZE010000019.1"/>
</dbReference>
<dbReference type="InterPro" id="IPR046112">
    <property type="entry name" value="DUF6049"/>
</dbReference>
<organism evidence="3 4">
    <name type="scientific">Actinophytocola gossypii</name>
    <dbReference type="NCBI Taxonomy" id="2812003"/>
    <lineage>
        <taxon>Bacteria</taxon>
        <taxon>Bacillati</taxon>
        <taxon>Actinomycetota</taxon>
        <taxon>Actinomycetes</taxon>
        <taxon>Pseudonocardiales</taxon>
        <taxon>Pseudonocardiaceae</taxon>
    </lineage>
</organism>
<dbReference type="Proteomes" id="UP001156441">
    <property type="component" value="Unassembled WGS sequence"/>
</dbReference>
<name>A0ABT2JGE6_9PSEU</name>
<keyword evidence="1" id="KW-0812">Transmembrane</keyword>
<keyword evidence="1" id="KW-0472">Membrane</keyword>
<keyword evidence="4" id="KW-1185">Reference proteome</keyword>
<sequence>MTFPRTAGGLLATALLLLAPVAPAAANPIGDQVPPSGGEKLLRLEVTTMSPRVITADTTRLTVTGRVTNVGDRAVDDVEAKVQRGEPLERDADLQELADHATDSATSPFVEVADTLEPGDSAELTVTANVRGTEQSLALNSPGVYPLLVNVNGRPDYGGQARLAAVSIPLPVLSIPGGGTASPEAELPGVSIVWPILGTQPRRLPTTDGSTVLTDDALADALAPDGRLFGLVNSVAEATAGNGTLLNSLCFAIDPDLLRTVSDMTGGYQVRTETGRLVPGEGANAASDWLTRLSDLTRGRCVFAVPYADADLAALSRSGAVELAQLSAGSSVVADVLAPVQPVSELFWPAGGSFDQRTLVDLATVGPTTVLADPAHLQGVTGRAPYAVTGTTTTHPVRALPVDPLVSNALDVGRGGPGVDRSLQNGLAALAFRTLFDGRPGGEVLVTPPRRWMASATELRGYLDFAQRLFDGGYAEPRSLAGTVSGPNRGTVGGLAYTPRDSAQEIPASITADVARINQVKRDLLDAMNDDNTNDVDPNTLLSPLQYGLLRGTSTAWRGSHRKAAALVAEVDEQLEALCDQVVINDPQQPLTLASGDSPIPVTLSNGLPVSIEVRVRLAAQPGLTPQPFQDVLLPPQSARTVLPQAEASRAGRFKVDVSLSTPGGTQLGSTEQLEVSSSSYGVITIALTGTAGGILIVLVAFRIFRRVRAARAGEAVDPTGPEPIVEDGDRVDP</sequence>
<feature type="chain" id="PRO_5045368557" description="Glycoprotein" evidence="2">
    <location>
        <begin position="25"/>
        <end position="734"/>
    </location>
</feature>
<keyword evidence="1" id="KW-1133">Transmembrane helix</keyword>
<accession>A0ABT2JGE6</accession>
<keyword evidence="2" id="KW-0732">Signal</keyword>
<feature type="transmembrane region" description="Helical" evidence="1">
    <location>
        <begin position="681"/>
        <end position="702"/>
    </location>
</feature>
<feature type="signal peptide" evidence="2">
    <location>
        <begin position="1"/>
        <end position="24"/>
    </location>
</feature>
<reference evidence="3 4" key="1">
    <citation type="submission" date="2021-02" db="EMBL/GenBank/DDBJ databases">
        <title>Actinophytocola xerophila sp. nov., isolated from soil of cotton cropping field.</title>
        <authorList>
            <person name="Huang R."/>
            <person name="Chen X."/>
            <person name="Ge X."/>
            <person name="Liu W."/>
        </authorList>
    </citation>
    <scope>NUCLEOTIDE SEQUENCE [LARGE SCALE GENOMIC DNA]</scope>
    <source>
        <strain evidence="3 4">S1-96</strain>
    </source>
</reference>
<dbReference type="EMBL" id="JAFFZE010000019">
    <property type="protein sequence ID" value="MCT2586510.1"/>
    <property type="molecule type" value="Genomic_DNA"/>
</dbReference>
<evidence type="ECO:0000256" key="2">
    <source>
        <dbReference type="SAM" id="SignalP"/>
    </source>
</evidence>